<comment type="catalytic activity">
    <reaction evidence="7">
        <text>L-prolyl-[collagen] + 2-oxoglutarate + O2 = trans-4-hydroxy-L-prolyl-[collagen] + succinate + CO2</text>
        <dbReference type="Rhea" id="RHEA:18945"/>
        <dbReference type="Rhea" id="RHEA-COMP:11676"/>
        <dbReference type="Rhea" id="RHEA-COMP:11680"/>
        <dbReference type="ChEBI" id="CHEBI:15379"/>
        <dbReference type="ChEBI" id="CHEBI:16526"/>
        <dbReference type="ChEBI" id="CHEBI:16810"/>
        <dbReference type="ChEBI" id="CHEBI:30031"/>
        <dbReference type="ChEBI" id="CHEBI:50342"/>
        <dbReference type="ChEBI" id="CHEBI:61965"/>
        <dbReference type="EC" id="1.14.11.2"/>
    </reaction>
</comment>
<reference evidence="9 10" key="1">
    <citation type="journal article" date="2017" name="Mol. Biol. Evol.">
        <title>The 4-celled Tetrabaena socialis nuclear genome reveals the essential components for genetic control of cell number at the origin of multicellularity in the volvocine lineage.</title>
        <authorList>
            <person name="Featherston J."/>
            <person name="Arakaki Y."/>
            <person name="Hanschen E.R."/>
            <person name="Ferris P.J."/>
            <person name="Michod R.E."/>
            <person name="Olson B.J.S.C."/>
            <person name="Nozaki H."/>
            <person name="Durand P.M."/>
        </authorList>
    </citation>
    <scope>NUCLEOTIDE SEQUENCE [LARGE SCALE GENOMIC DNA]</scope>
    <source>
        <strain evidence="9 10">NIES-571</strain>
    </source>
</reference>
<evidence type="ECO:0000256" key="5">
    <source>
        <dbReference type="ARBA" id="ARBA00023002"/>
    </source>
</evidence>
<dbReference type="Gene3D" id="2.60.120.620">
    <property type="entry name" value="q2cbj1_9rhob like domain"/>
    <property type="match status" value="1"/>
</dbReference>
<dbReference type="EMBL" id="PGGS01000007">
    <property type="protein sequence ID" value="PNH12528.1"/>
    <property type="molecule type" value="Genomic_DNA"/>
</dbReference>
<dbReference type="InterPro" id="IPR006620">
    <property type="entry name" value="Pro_4_hyd_alph"/>
</dbReference>
<evidence type="ECO:0000256" key="2">
    <source>
        <dbReference type="ARBA" id="ARBA00004648"/>
    </source>
</evidence>
<dbReference type="GO" id="GO:0004656">
    <property type="term" value="F:procollagen-proline 4-dioxygenase activity"/>
    <property type="evidence" value="ECO:0007669"/>
    <property type="project" value="UniProtKB-EC"/>
</dbReference>
<organism evidence="9 10">
    <name type="scientific">Tetrabaena socialis</name>
    <dbReference type="NCBI Taxonomy" id="47790"/>
    <lineage>
        <taxon>Eukaryota</taxon>
        <taxon>Viridiplantae</taxon>
        <taxon>Chlorophyta</taxon>
        <taxon>core chlorophytes</taxon>
        <taxon>Chlorophyceae</taxon>
        <taxon>CS clade</taxon>
        <taxon>Chlamydomonadales</taxon>
        <taxon>Tetrabaenaceae</taxon>
        <taxon>Tetrabaena</taxon>
    </lineage>
</organism>
<name>A0A2J8AJ40_9CHLO</name>
<evidence type="ECO:0000313" key="9">
    <source>
        <dbReference type="EMBL" id="PNH12528.1"/>
    </source>
</evidence>
<gene>
    <name evidence="9" type="ORF">TSOC_000527</name>
</gene>
<dbReference type="InterPro" id="IPR045054">
    <property type="entry name" value="P4HA-like"/>
</dbReference>
<dbReference type="AlphaFoldDB" id="A0A2J8AJ40"/>
<keyword evidence="10" id="KW-1185">Reference proteome</keyword>
<evidence type="ECO:0000256" key="6">
    <source>
        <dbReference type="ARBA" id="ARBA00023004"/>
    </source>
</evidence>
<dbReference type="GO" id="GO:0005506">
    <property type="term" value="F:iron ion binding"/>
    <property type="evidence" value="ECO:0007669"/>
    <property type="project" value="InterPro"/>
</dbReference>
<comment type="caution">
    <text evidence="9">The sequence shown here is derived from an EMBL/GenBank/DDBJ whole genome shotgun (WGS) entry which is preliminary data.</text>
</comment>
<evidence type="ECO:0000313" key="10">
    <source>
        <dbReference type="Proteomes" id="UP000236333"/>
    </source>
</evidence>
<evidence type="ECO:0000256" key="3">
    <source>
        <dbReference type="ARBA" id="ARBA00022723"/>
    </source>
</evidence>
<dbReference type="Pfam" id="PF13640">
    <property type="entry name" value="2OG-FeII_Oxy_3"/>
    <property type="match status" value="1"/>
</dbReference>
<dbReference type="GO" id="GO:0005789">
    <property type="term" value="C:endoplasmic reticulum membrane"/>
    <property type="evidence" value="ECO:0007669"/>
    <property type="project" value="UniProtKB-SubCell"/>
</dbReference>
<evidence type="ECO:0000256" key="4">
    <source>
        <dbReference type="ARBA" id="ARBA00022964"/>
    </source>
</evidence>
<evidence type="ECO:0000256" key="7">
    <source>
        <dbReference type="ARBA" id="ARBA00049169"/>
    </source>
</evidence>
<evidence type="ECO:0000259" key="8">
    <source>
        <dbReference type="PROSITE" id="PS51471"/>
    </source>
</evidence>
<dbReference type="Proteomes" id="UP000236333">
    <property type="component" value="Unassembled WGS sequence"/>
</dbReference>
<accession>A0A2J8AJ40</accession>
<dbReference type="SMART" id="SM00702">
    <property type="entry name" value="P4Hc"/>
    <property type="match status" value="1"/>
</dbReference>
<dbReference type="GO" id="GO:0031418">
    <property type="term" value="F:L-ascorbic acid binding"/>
    <property type="evidence" value="ECO:0007669"/>
    <property type="project" value="InterPro"/>
</dbReference>
<comment type="subcellular location">
    <subcellularLocation>
        <location evidence="2">Endoplasmic reticulum membrane</location>
        <topology evidence="2">Single-pass type II membrane protein</topology>
    </subcellularLocation>
</comment>
<keyword evidence="5" id="KW-0560">Oxidoreductase</keyword>
<keyword evidence="3" id="KW-0479">Metal-binding</keyword>
<dbReference type="OrthoDB" id="69177at2759"/>
<keyword evidence="4" id="KW-0223">Dioxygenase</keyword>
<comment type="cofactor">
    <cofactor evidence="1">
        <name>L-ascorbate</name>
        <dbReference type="ChEBI" id="CHEBI:38290"/>
    </cofactor>
</comment>
<dbReference type="InterPro" id="IPR044862">
    <property type="entry name" value="Pro_4_hyd_alph_FE2OG_OXY"/>
</dbReference>
<dbReference type="PANTHER" id="PTHR10869:SF246">
    <property type="entry name" value="TRANSMEMBRANE PROLYL 4-HYDROXYLASE"/>
    <property type="match status" value="1"/>
</dbReference>
<evidence type="ECO:0000256" key="1">
    <source>
        <dbReference type="ARBA" id="ARBA00001961"/>
    </source>
</evidence>
<dbReference type="InterPro" id="IPR005123">
    <property type="entry name" value="Oxoglu/Fe-dep_dioxygenase_dom"/>
</dbReference>
<sequence length="200" mass="22539">MEIRRRGDETYFFYEISGFLTPKECKELIEVAQRAGLSKSEIYGADTDTVDNSSRLSYTVWLKTSAHPVVSKISKLTEAISGLPEENQEELQVVHYPEGGFFNPHFDCCDGGPKECNRMNSMGGPRHMTIIIYLNDEYTGGETAFPNLNLSIRPEVGKAGIFWSTDKDNGVVQQSFHGGNPVRGGEKWICNKWVHPQPYR</sequence>
<dbReference type="PANTHER" id="PTHR10869">
    <property type="entry name" value="PROLYL 4-HYDROXYLASE ALPHA SUBUNIT"/>
    <property type="match status" value="1"/>
</dbReference>
<feature type="domain" description="Fe2OG dioxygenase" evidence="8">
    <location>
        <begin position="87"/>
        <end position="196"/>
    </location>
</feature>
<dbReference type="PROSITE" id="PS51471">
    <property type="entry name" value="FE2OG_OXY"/>
    <property type="match status" value="1"/>
</dbReference>
<protein>
    <submittedName>
        <fullName evidence="9">Putative prolyl 4-hydroxylase</fullName>
    </submittedName>
</protein>
<keyword evidence="6" id="KW-0408">Iron</keyword>
<proteinExistence type="predicted"/>